<dbReference type="InterPro" id="IPR012677">
    <property type="entry name" value="Nucleotide-bd_a/b_plait_sf"/>
</dbReference>
<reference evidence="4 5" key="1">
    <citation type="submission" date="2018-10" db="EMBL/GenBank/DDBJ databases">
        <title>Draft genome sequence of the microsporidian Tubulinosema ratisbonensis.</title>
        <authorList>
            <person name="Polonais V."/>
            <person name="Peyretaillade E."/>
            <person name="Niehus S."/>
            <person name="Wawrzyniak I."/>
            <person name="Franchet A."/>
            <person name="Gaspin C."/>
            <person name="Reichstadt M."/>
            <person name="Belser C."/>
            <person name="Labadie K."/>
            <person name="Delbac F."/>
            <person name="Ferrandon D."/>
        </authorList>
    </citation>
    <scope>NUCLEOTIDE SEQUENCE [LARGE SCALE GENOMIC DNA]</scope>
    <source>
        <strain evidence="4 5">Franzen</strain>
    </source>
</reference>
<dbReference type="Pfam" id="PF04059">
    <property type="entry name" value="RRM_2"/>
    <property type="match status" value="1"/>
</dbReference>
<comment type="caution">
    <text evidence="4">The sequence shown here is derived from an EMBL/GenBank/DDBJ whole genome shotgun (WGS) entry which is preliminary data.</text>
</comment>
<dbReference type="VEuPathDB" id="MicrosporidiaDB:TUBRATIS_17550"/>
<evidence type="ECO:0000259" key="3">
    <source>
        <dbReference type="PROSITE" id="PS50102"/>
    </source>
</evidence>
<dbReference type="PANTHER" id="PTHR23189">
    <property type="entry name" value="RNA RECOGNITION MOTIF-CONTAINING"/>
    <property type="match status" value="1"/>
</dbReference>
<proteinExistence type="predicted"/>
<organism evidence="4 5">
    <name type="scientific">Tubulinosema ratisbonensis</name>
    <dbReference type="NCBI Taxonomy" id="291195"/>
    <lineage>
        <taxon>Eukaryota</taxon>
        <taxon>Fungi</taxon>
        <taxon>Fungi incertae sedis</taxon>
        <taxon>Microsporidia</taxon>
        <taxon>Tubulinosematoidea</taxon>
        <taxon>Tubulinosematidae</taxon>
        <taxon>Tubulinosema</taxon>
    </lineage>
</organism>
<evidence type="ECO:0000256" key="2">
    <source>
        <dbReference type="PROSITE-ProRule" id="PRU00176"/>
    </source>
</evidence>
<dbReference type="Proteomes" id="UP000282876">
    <property type="component" value="Unassembled WGS sequence"/>
</dbReference>
<name>A0A437AKT2_9MICR</name>
<dbReference type="SUPFAM" id="SSF54928">
    <property type="entry name" value="RNA-binding domain, RBD"/>
    <property type="match status" value="1"/>
</dbReference>
<dbReference type="EMBL" id="RCSS01000411">
    <property type="protein sequence ID" value="RVD91780.1"/>
    <property type="molecule type" value="Genomic_DNA"/>
</dbReference>
<dbReference type="GO" id="GO:0003723">
    <property type="term" value="F:RNA binding"/>
    <property type="evidence" value="ECO:0007669"/>
    <property type="project" value="UniProtKB-UniRule"/>
</dbReference>
<dbReference type="AlphaFoldDB" id="A0A437AKT2"/>
<keyword evidence="5" id="KW-1185">Reference proteome</keyword>
<evidence type="ECO:0000313" key="5">
    <source>
        <dbReference type="Proteomes" id="UP000282876"/>
    </source>
</evidence>
<sequence length="290" mass="34772">MRNTSRKENEDTNLYFDFLFKGIMNQKEEYSEIVERAKLTYNSVKATEQEIKTDPPKFPSLKIGEKKEFFVWDVNDNENRGSQERNMDVEKKQTNTFVPEQIKEMFKNEIYNETQNEIHNLNTFYLNKHLTYKPQPISRPRHINYDQLKINIDDIVNRVDIRKTCMIKNIPNKYTADMIISLLNEDHFGEYNFLYLRMDFVNECNVGYAFVNFMSCHSVITFYKKIHGKKWNSFSSHKIAELTYATMQRIEQIKNKFKNSSILQEKESYRPKFFYTKGPRKGEEIKSNEK</sequence>
<dbReference type="InterPro" id="IPR007201">
    <property type="entry name" value="Mei2-like_Rrm_C"/>
</dbReference>
<dbReference type="InterPro" id="IPR035979">
    <property type="entry name" value="RBD_domain_sf"/>
</dbReference>
<evidence type="ECO:0000313" key="4">
    <source>
        <dbReference type="EMBL" id="RVD91780.1"/>
    </source>
</evidence>
<dbReference type="OrthoDB" id="417481at2759"/>
<feature type="domain" description="RRM" evidence="3">
    <location>
        <begin position="163"/>
        <end position="247"/>
    </location>
</feature>
<keyword evidence="1 2" id="KW-0694">RNA-binding</keyword>
<dbReference type="InterPro" id="IPR000504">
    <property type="entry name" value="RRM_dom"/>
</dbReference>
<protein>
    <submittedName>
        <fullName evidence="4">RNA recognition motif 2 containing protein</fullName>
    </submittedName>
</protein>
<gene>
    <name evidence="4" type="ORF">TUBRATIS_17550</name>
</gene>
<accession>A0A437AKT2</accession>
<evidence type="ECO:0000256" key="1">
    <source>
        <dbReference type="ARBA" id="ARBA00022884"/>
    </source>
</evidence>
<dbReference type="Gene3D" id="3.30.70.330">
    <property type="match status" value="1"/>
</dbReference>
<dbReference type="PROSITE" id="PS50102">
    <property type="entry name" value="RRM"/>
    <property type="match status" value="1"/>
</dbReference>